<dbReference type="Pfam" id="PF00498">
    <property type="entry name" value="FHA"/>
    <property type="match status" value="1"/>
</dbReference>
<dbReference type="InterPro" id="IPR008984">
    <property type="entry name" value="SMAD_FHA_dom_sf"/>
</dbReference>
<gene>
    <name evidence="2" type="ORF">Ctob_015442</name>
</gene>
<proteinExistence type="predicted"/>
<organism evidence="2 3">
    <name type="scientific">Chrysochromulina tobinii</name>
    <dbReference type="NCBI Taxonomy" id="1460289"/>
    <lineage>
        <taxon>Eukaryota</taxon>
        <taxon>Haptista</taxon>
        <taxon>Haptophyta</taxon>
        <taxon>Prymnesiophyceae</taxon>
        <taxon>Prymnesiales</taxon>
        <taxon>Chrysochromulinaceae</taxon>
        <taxon>Chrysochromulina</taxon>
    </lineage>
</organism>
<comment type="caution">
    <text evidence="2">The sequence shown here is derived from an EMBL/GenBank/DDBJ whole genome shotgun (WGS) entry which is preliminary data.</text>
</comment>
<dbReference type="EMBL" id="JWZX01000021">
    <property type="protein sequence ID" value="KOO53872.1"/>
    <property type="molecule type" value="Genomic_DNA"/>
</dbReference>
<keyword evidence="3" id="KW-1185">Reference proteome</keyword>
<evidence type="ECO:0000313" key="3">
    <source>
        <dbReference type="Proteomes" id="UP000037460"/>
    </source>
</evidence>
<dbReference type="AlphaFoldDB" id="A0A0M0LSI1"/>
<evidence type="ECO:0000313" key="2">
    <source>
        <dbReference type="EMBL" id="KOO53872.1"/>
    </source>
</evidence>
<accession>A0A0M0LSI1</accession>
<dbReference type="SMART" id="SM00240">
    <property type="entry name" value="FHA"/>
    <property type="match status" value="1"/>
</dbReference>
<dbReference type="Proteomes" id="UP000037460">
    <property type="component" value="Unassembled WGS sequence"/>
</dbReference>
<sequence length="109" mass="11394">MLLDVIKDGELVDTHELSASKRVYKVGRQAGVADIVLTHGSISREHATITVSASGSVVVVDLGSAQGTTISGKPLVPNKPHLLPPGRSLTFGQSTRTFKLREGGSGFVS</sequence>
<dbReference type="Gene3D" id="2.60.200.20">
    <property type="match status" value="1"/>
</dbReference>
<dbReference type="PANTHER" id="PTHR23308">
    <property type="entry name" value="NUCLEAR INHIBITOR OF PROTEIN PHOSPHATASE-1"/>
    <property type="match status" value="1"/>
</dbReference>
<dbReference type="SUPFAM" id="SSF49879">
    <property type="entry name" value="SMAD/FHA domain"/>
    <property type="match status" value="1"/>
</dbReference>
<protein>
    <submittedName>
        <fullName evidence="2">Nuclear inhibitor of protein phosphatase</fullName>
    </submittedName>
</protein>
<dbReference type="OrthoDB" id="4096268at2759"/>
<reference evidence="3" key="1">
    <citation type="journal article" date="2015" name="PLoS Genet.">
        <title>Genome Sequence and Transcriptome Analyses of Chrysochromulina tobin: Metabolic Tools for Enhanced Algal Fitness in the Prominent Order Prymnesiales (Haptophyceae).</title>
        <authorList>
            <person name="Hovde B.T."/>
            <person name="Deodato C.R."/>
            <person name="Hunsperger H.M."/>
            <person name="Ryken S.A."/>
            <person name="Yost W."/>
            <person name="Jha R.K."/>
            <person name="Patterson J."/>
            <person name="Monnat R.J. Jr."/>
            <person name="Barlow S.B."/>
            <person name="Starkenburg S.R."/>
            <person name="Cattolico R.A."/>
        </authorList>
    </citation>
    <scope>NUCLEOTIDE SEQUENCE</scope>
    <source>
        <strain evidence="3">CCMP291</strain>
    </source>
</reference>
<evidence type="ECO:0000259" key="1">
    <source>
        <dbReference type="PROSITE" id="PS50006"/>
    </source>
</evidence>
<feature type="non-terminal residue" evidence="2">
    <location>
        <position position="109"/>
    </location>
</feature>
<dbReference type="InterPro" id="IPR000253">
    <property type="entry name" value="FHA_dom"/>
</dbReference>
<name>A0A0M0LSI1_9EUKA</name>
<dbReference type="PROSITE" id="PS50006">
    <property type="entry name" value="FHA_DOMAIN"/>
    <property type="match status" value="1"/>
</dbReference>
<dbReference type="InterPro" id="IPR050923">
    <property type="entry name" value="Cell_Proc_Reg/RNA_Proc"/>
</dbReference>
<feature type="domain" description="FHA" evidence="1">
    <location>
        <begin position="24"/>
        <end position="75"/>
    </location>
</feature>